<evidence type="ECO:0000256" key="3">
    <source>
        <dbReference type="ARBA" id="ARBA00022692"/>
    </source>
</evidence>
<proteinExistence type="inferred from homology"/>
<keyword evidence="3 6" id="KW-0812">Transmembrane</keyword>
<evidence type="ECO:0000256" key="4">
    <source>
        <dbReference type="ARBA" id="ARBA00022989"/>
    </source>
</evidence>
<dbReference type="GO" id="GO:0016020">
    <property type="term" value="C:membrane"/>
    <property type="evidence" value="ECO:0007669"/>
    <property type="project" value="UniProtKB-SubCell"/>
</dbReference>
<keyword evidence="4 6" id="KW-1133">Transmembrane helix</keyword>
<evidence type="ECO:0000313" key="7">
    <source>
        <dbReference type="Proteomes" id="UP000504633"/>
    </source>
</evidence>
<evidence type="ECO:0000256" key="5">
    <source>
        <dbReference type="ARBA" id="ARBA00023136"/>
    </source>
</evidence>
<evidence type="ECO:0000256" key="2">
    <source>
        <dbReference type="ARBA" id="ARBA00006945"/>
    </source>
</evidence>
<dbReference type="InterPro" id="IPR002995">
    <property type="entry name" value="Surf4"/>
</dbReference>
<dbReference type="RefSeq" id="XP_023176932.2">
    <property type="nucleotide sequence ID" value="XM_023321164.2"/>
</dbReference>
<dbReference type="KEGG" id="dhe:111603531"/>
<dbReference type="AlphaFoldDB" id="A0A6J1M6Z0"/>
<feature type="transmembrane region" description="Helical" evidence="6">
    <location>
        <begin position="146"/>
        <end position="163"/>
    </location>
</feature>
<evidence type="ECO:0000313" key="8">
    <source>
        <dbReference type="RefSeq" id="XP_023176932.2"/>
    </source>
</evidence>
<feature type="transmembrane region" description="Helical" evidence="6">
    <location>
        <begin position="169"/>
        <end position="186"/>
    </location>
</feature>
<organism evidence="7 8">
    <name type="scientific">Drosophila hydei</name>
    <name type="common">Fruit fly</name>
    <dbReference type="NCBI Taxonomy" id="7224"/>
    <lineage>
        <taxon>Eukaryota</taxon>
        <taxon>Metazoa</taxon>
        <taxon>Ecdysozoa</taxon>
        <taxon>Arthropoda</taxon>
        <taxon>Hexapoda</taxon>
        <taxon>Insecta</taxon>
        <taxon>Pterygota</taxon>
        <taxon>Neoptera</taxon>
        <taxon>Endopterygota</taxon>
        <taxon>Diptera</taxon>
        <taxon>Brachycera</taxon>
        <taxon>Muscomorpha</taxon>
        <taxon>Ephydroidea</taxon>
        <taxon>Drosophilidae</taxon>
        <taxon>Drosophila</taxon>
    </lineage>
</organism>
<keyword evidence="5 6" id="KW-0472">Membrane</keyword>
<feature type="transmembrane region" description="Helical" evidence="6">
    <location>
        <begin position="23"/>
        <end position="41"/>
    </location>
</feature>
<comment type="similarity">
    <text evidence="2">Belongs to the SURF4 family.</text>
</comment>
<gene>
    <name evidence="8" type="primary">LOC111603531</name>
</gene>
<dbReference type="GeneID" id="111603531"/>
<evidence type="ECO:0000256" key="6">
    <source>
        <dbReference type="SAM" id="Phobius"/>
    </source>
</evidence>
<reference evidence="8" key="1">
    <citation type="submission" date="2025-08" db="UniProtKB">
        <authorList>
            <consortium name="RefSeq"/>
        </authorList>
    </citation>
    <scope>IDENTIFICATION</scope>
    <source>
        <strain evidence="8">15085-1641.00</strain>
        <tissue evidence="8">Whole body</tissue>
    </source>
</reference>
<evidence type="ECO:0000256" key="1">
    <source>
        <dbReference type="ARBA" id="ARBA00004141"/>
    </source>
</evidence>
<keyword evidence="7" id="KW-1185">Reference proteome</keyword>
<feature type="transmembrane region" description="Helical" evidence="6">
    <location>
        <begin position="218"/>
        <end position="239"/>
    </location>
</feature>
<dbReference type="Pfam" id="PF02077">
    <property type="entry name" value="SURF4"/>
    <property type="match status" value="1"/>
</dbReference>
<accession>A0A6J1M6Z0</accession>
<comment type="subcellular location">
    <subcellularLocation>
        <location evidence="1">Membrane</location>
        <topology evidence="1">Multi-pass membrane protein</topology>
    </subcellularLocation>
</comment>
<protein>
    <submittedName>
        <fullName evidence="8">Uncharacterized protein LOC111603531</fullName>
    </submittedName>
</protein>
<sequence length="252" mass="28022">MACKICALAGGIGKRVQGKVRSWILQLSALLILMNYVQLAIQSSLHLRLEAEQMAIFFGCPALIGVLYVVLDTCATLAGTGLIMWHRKEATGFSLLILHHTLHCMFFTNSIIQQALNEFVDVGSLLLLVALGQAKENKLNKHKLELLLLLSRICMSCIYFLWLREENNVINDWFALSCCILVLIGFKCRFVACLTALTVMWHACCSPNWTFIIGWNDLTISVSLICSLLGKVAGFLLMARLGAGKWSLDART</sequence>
<name>A0A6J1M6Z0_DROHY</name>
<dbReference type="OMA" id="FIMWLDE"/>
<dbReference type="OrthoDB" id="7867214at2759"/>
<dbReference type="Proteomes" id="UP000504633">
    <property type="component" value="Unplaced"/>
</dbReference>